<keyword evidence="5" id="KW-0949">S-adenosyl-L-methionine</keyword>
<dbReference type="InterPro" id="IPR012818">
    <property type="entry name" value="CbiE"/>
</dbReference>
<keyword evidence="8" id="KW-1185">Reference proteome</keyword>
<feature type="domain" description="Tetrapyrrole methylase" evidence="6">
    <location>
        <begin position="9"/>
        <end position="194"/>
    </location>
</feature>
<dbReference type="PIRSF" id="PIRSF036428">
    <property type="entry name" value="CobL"/>
    <property type="match status" value="1"/>
</dbReference>
<evidence type="ECO:0000256" key="4">
    <source>
        <dbReference type="ARBA" id="ARBA00022679"/>
    </source>
</evidence>
<reference evidence="7" key="1">
    <citation type="submission" date="2016-09" db="EMBL/GenBank/DDBJ databases">
        <title>Genome sequence of Chlorobaculum limnaeum.</title>
        <authorList>
            <person name="Liu Z."/>
            <person name="Tank M."/>
            <person name="Bryant D.A."/>
        </authorList>
    </citation>
    <scope>NUCLEOTIDE SEQUENCE [LARGE SCALE GENOMIC DNA]</scope>
    <source>
        <strain evidence="7">DSM 1677</strain>
    </source>
</reference>
<dbReference type="AlphaFoldDB" id="A0A1D8CZD2"/>
<dbReference type="NCBIfam" id="TIGR02469">
    <property type="entry name" value="CbiT"/>
    <property type="match status" value="1"/>
</dbReference>
<sequence>MSEQFTLIGLSDSAEPHLDFAAIAAIGASRIFAGGNRHREIVGALLPSTFRWITIAPPIDGVLSQLAEADEPVVVFVSGDPFFYGFGATLQKRFPGVSIQSFPSFHSLQMLAQRCLIPYQSMRHASLTGRSWEELDRALIGGERLIGVLTDTRKTPPEVARRMLDFGYSGYRMVVGEALGGSEERVRHCTLEEAAGMEFGRLNCLLLEATEPPKRRFGIPENLFDGLPGRPNMITKMPFRLAALAALELGRARTFWDVGFCTGSVAIEARLQFPGLAVTAFEKRPECDALLETNARRFGAPGIAKVMGDFLEQNHRALCGSDGVDAVFIGGHGDRLGELFAAVANHLAPGGRLVMNAVRESSASAFAASAARCGMELAEPLRLAVGDHNPVAVMKAAKLNP</sequence>
<protein>
    <submittedName>
        <fullName evidence="7">Precorrin-6Y C5,15-methyltransferase</fullName>
    </submittedName>
</protein>
<dbReference type="GO" id="GO:0032259">
    <property type="term" value="P:methylation"/>
    <property type="evidence" value="ECO:0007669"/>
    <property type="project" value="UniProtKB-KW"/>
</dbReference>
<dbReference type="Gene3D" id="3.40.1010.10">
    <property type="entry name" value="Cobalt-precorrin-4 Transmethylase, Domain 1"/>
    <property type="match status" value="1"/>
</dbReference>
<keyword evidence="2" id="KW-0169">Cobalamin biosynthesis</keyword>
<dbReference type="Gene3D" id="3.40.50.150">
    <property type="entry name" value="Vaccinia Virus protein VP39"/>
    <property type="match status" value="1"/>
</dbReference>
<organism evidence="7 8">
    <name type="scientific">Chlorobaculum limnaeum</name>
    <dbReference type="NCBI Taxonomy" id="274537"/>
    <lineage>
        <taxon>Bacteria</taxon>
        <taxon>Pseudomonadati</taxon>
        <taxon>Chlorobiota</taxon>
        <taxon>Chlorobiia</taxon>
        <taxon>Chlorobiales</taxon>
        <taxon>Chlorobiaceae</taxon>
        <taxon>Chlorobaculum</taxon>
    </lineage>
</organism>
<keyword evidence="4" id="KW-0808">Transferase</keyword>
<dbReference type="EMBL" id="CP017305">
    <property type="protein sequence ID" value="AOS84296.1"/>
    <property type="molecule type" value="Genomic_DNA"/>
</dbReference>
<dbReference type="STRING" id="274537.BIU88_09245"/>
<evidence type="ECO:0000313" key="8">
    <source>
        <dbReference type="Proteomes" id="UP000095185"/>
    </source>
</evidence>
<name>A0A1D8CZD2_CHLLM</name>
<dbReference type="KEGG" id="clz:BIU88_09245"/>
<dbReference type="PANTHER" id="PTHR43182:SF1">
    <property type="entry name" value="COBALT-PRECORRIN-7 C(5)-METHYLTRANSFERASE"/>
    <property type="match status" value="1"/>
</dbReference>
<dbReference type="Proteomes" id="UP000095185">
    <property type="component" value="Chromosome"/>
</dbReference>
<dbReference type="GO" id="GO:0009236">
    <property type="term" value="P:cobalamin biosynthetic process"/>
    <property type="evidence" value="ECO:0007669"/>
    <property type="project" value="UniProtKB-UniPathway"/>
</dbReference>
<dbReference type="InterPro" id="IPR006365">
    <property type="entry name" value="Cbl_synth_CobL"/>
</dbReference>
<evidence type="ECO:0000256" key="2">
    <source>
        <dbReference type="ARBA" id="ARBA00022573"/>
    </source>
</evidence>
<dbReference type="PANTHER" id="PTHR43182">
    <property type="entry name" value="COBALT-PRECORRIN-6B C(15)-METHYLTRANSFERASE (DECARBOXYLATING)"/>
    <property type="match status" value="1"/>
</dbReference>
<dbReference type="InterPro" id="IPR029063">
    <property type="entry name" value="SAM-dependent_MTases_sf"/>
</dbReference>
<dbReference type="InterPro" id="IPR000878">
    <property type="entry name" value="4pyrrol_Mease"/>
</dbReference>
<dbReference type="NCBIfam" id="TIGR02467">
    <property type="entry name" value="CbiE"/>
    <property type="match status" value="1"/>
</dbReference>
<dbReference type="OrthoDB" id="9780707at2"/>
<dbReference type="RefSeq" id="WP_069810488.1">
    <property type="nucleotide sequence ID" value="NZ_CP017305.1"/>
</dbReference>
<dbReference type="GO" id="GO:0008276">
    <property type="term" value="F:protein methyltransferase activity"/>
    <property type="evidence" value="ECO:0007669"/>
    <property type="project" value="InterPro"/>
</dbReference>
<dbReference type="CDD" id="cd02440">
    <property type="entry name" value="AdoMet_MTases"/>
    <property type="match status" value="1"/>
</dbReference>
<proteinExistence type="predicted"/>
<dbReference type="SUPFAM" id="SSF53790">
    <property type="entry name" value="Tetrapyrrole methylase"/>
    <property type="match status" value="1"/>
</dbReference>
<dbReference type="InterPro" id="IPR014008">
    <property type="entry name" value="Cbl_synth_MTase_CbiT"/>
</dbReference>
<dbReference type="InterPro" id="IPR035996">
    <property type="entry name" value="4pyrrol_Methylase_sf"/>
</dbReference>
<evidence type="ECO:0000259" key="6">
    <source>
        <dbReference type="Pfam" id="PF00590"/>
    </source>
</evidence>
<dbReference type="SUPFAM" id="SSF53335">
    <property type="entry name" value="S-adenosyl-L-methionine-dependent methyltransferases"/>
    <property type="match status" value="1"/>
</dbReference>
<dbReference type="CDD" id="cd11644">
    <property type="entry name" value="Precorrin-6Y-MT"/>
    <property type="match status" value="1"/>
</dbReference>
<dbReference type="UniPathway" id="UPA00148"/>
<evidence type="ECO:0000256" key="3">
    <source>
        <dbReference type="ARBA" id="ARBA00022603"/>
    </source>
</evidence>
<evidence type="ECO:0000256" key="5">
    <source>
        <dbReference type="ARBA" id="ARBA00022691"/>
    </source>
</evidence>
<evidence type="ECO:0000256" key="1">
    <source>
        <dbReference type="ARBA" id="ARBA00004953"/>
    </source>
</evidence>
<evidence type="ECO:0000313" key="7">
    <source>
        <dbReference type="EMBL" id="AOS84296.1"/>
    </source>
</evidence>
<dbReference type="InterPro" id="IPR014777">
    <property type="entry name" value="4pyrrole_Mease_sub1"/>
</dbReference>
<keyword evidence="3" id="KW-0489">Methyltransferase</keyword>
<dbReference type="Pfam" id="PF00590">
    <property type="entry name" value="TP_methylase"/>
    <property type="match status" value="1"/>
</dbReference>
<accession>A0A1D8CZD2</accession>
<gene>
    <name evidence="7" type="ORF">BIU88_09245</name>
</gene>
<dbReference type="InterPro" id="IPR050714">
    <property type="entry name" value="Cobalamin_biosynth_MTase"/>
</dbReference>
<comment type="pathway">
    <text evidence="1">Cofactor biosynthesis; adenosylcobalamin biosynthesis.</text>
</comment>